<dbReference type="AlphaFoldDB" id="A0A0N7HIY2"/>
<organism evidence="1 2">
    <name type="scientific">Celeribacter marinus</name>
    <dbReference type="NCBI Taxonomy" id="1397108"/>
    <lineage>
        <taxon>Bacteria</taxon>
        <taxon>Pseudomonadati</taxon>
        <taxon>Pseudomonadota</taxon>
        <taxon>Alphaproteobacteria</taxon>
        <taxon>Rhodobacterales</taxon>
        <taxon>Roseobacteraceae</taxon>
        <taxon>Celeribacter</taxon>
    </lineage>
</organism>
<dbReference type="RefSeq" id="WP_062219509.1">
    <property type="nucleotide sequence ID" value="NZ_CP012023.1"/>
</dbReference>
<accession>A0A0N7HIY2</accession>
<name>A0A0N7HIY2_9RHOB</name>
<dbReference type="Proteomes" id="UP000064920">
    <property type="component" value="Chromosome"/>
</dbReference>
<dbReference type="KEGG" id="cmar:IMCC12053_2546"/>
<keyword evidence="2" id="KW-1185">Reference proteome</keyword>
<evidence type="ECO:0000313" key="1">
    <source>
        <dbReference type="EMBL" id="ALI56493.1"/>
    </source>
</evidence>
<dbReference type="STRING" id="1397108.IMCC12053_2546"/>
<dbReference type="PATRIC" id="fig|1397108.4.peg.2600"/>
<reference evidence="1 2" key="1">
    <citation type="submission" date="2015-05" db="EMBL/GenBank/DDBJ databases">
        <authorList>
            <person name="Wang D.B."/>
            <person name="Wang M."/>
        </authorList>
    </citation>
    <scope>NUCLEOTIDE SEQUENCE [LARGE SCALE GENOMIC DNA]</scope>
    <source>
        <strain evidence="1 2">IMCC 12053</strain>
    </source>
</reference>
<protein>
    <submittedName>
        <fullName evidence="1">Uncharacterized protein</fullName>
    </submittedName>
</protein>
<dbReference type="EMBL" id="CP012023">
    <property type="protein sequence ID" value="ALI56493.1"/>
    <property type="molecule type" value="Genomic_DNA"/>
</dbReference>
<sequence length="120" mass="12410">MRLASLISGLVFAVCLAACAPSDEGSDVILGPGAAASDPSNAATQQVACERRGGEWRTVGLGGLMTCFTTPKDAGKYCTKSTECSTECLARSRSCAPIQPLYGCNDLLDAQGRTVTQCVD</sequence>
<dbReference type="OrthoDB" id="8592692at2"/>
<gene>
    <name evidence="1" type="ORF">IMCC12053_2546</name>
</gene>
<evidence type="ECO:0000313" key="2">
    <source>
        <dbReference type="Proteomes" id="UP000064920"/>
    </source>
</evidence>
<proteinExistence type="predicted"/>